<evidence type="ECO:0000256" key="2">
    <source>
        <dbReference type="ARBA" id="ARBA00023125"/>
    </source>
</evidence>
<dbReference type="PROSITE" id="PS50977">
    <property type="entry name" value="HTH_TETR_2"/>
    <property type="match status" value="1"/>
</dbReference>
<name>A0ABV7Y6Y3_9ACTN</name>
<dbReference type="InterPro" id="IPR036271">
    <property type="entry name" value="Tet_transcr_reg_TetR-rel_C_sf"/>
</dbReference>
<accession>A0ABV7Y6Y3</accession>
<dbReference type="RefSeq" id="WP_205116784.1">
    <property type="nucleotide sequence ID" value="NZ_JAFBCM010000001.1"/>
</dbReference>
<keyword evidence="1" id="KW-0805">Transcription regulation</keyword>
<dbReference type="SUPFAM" id="SSF46689">
    <property type="entry name" value="Homeodomain-like"/>
    <property type="match status" value="1"/>
</dbReference>
<keyword evidence="2 4" id="KW-0238">DNA-binding</keyword>
<dbReference type="Gene3D" id="1.10.357.10">
    <property type="entry name" value="Tetracycline Repressor, domain 2"/>
    <property type="match status" value="1"/>
</dbReference>
<protein>
    <submittedName>
        <fullName evidence="6">TetR/AcrR family transcriptional regulator C-terminal ligand-binding domain-containing protein</fullName>
    </submittedName>
</protein>
<dbReference type="InterPro" id="IPR011075">
    <property type="entry name" value="TetR_C"/>
</dbReference>
<evidence type="ECO:0000256" key="4">
    <source>
        <dbReference type="PROSITE-ProRule" id="PRU00335"/>
    </source>
</evidence>
<keyword evidence="3" id="KW-0804">Transcription</keyword>
<dbReference type="Pfam" id="PF16859">
    <property type="entry name" value="TetR_C_11"/>
    <property type="match status" value="1"/>
</dbReference>
<gene>
    <name evidence="6" type="ORF">ACFOUW_07035</name>
</gene>
<dbReference type="InterPro" id="IPR050109">
    <property type="entry name" value="HTH-type_TetR-like_transc_reg"/>
</dbReference>
<organism evidence="6 7">
    <name type="scientific">Tenggerimyces flavus</name>
    <dbReference type="NCBI Taxonomy" id="1708749"/>
    <lineage>
        <taxon>Bacteria</taxon>
        <taxon>Bacillati</taxon>
        <taxon>Actinomycetota</taxon>
        <taxon>Actinomycetes</taxon>
        <taxon>Propionibacteriales</taxon>
        <taxon>Nocardioidaceae</taxon>
        <taxon>Tenggerimyces</taxon>
    </lineage>
</organism>
<proteinExistence type="predicted"/>
<reference evidence="7" key="1">
    <citation type="journal article" date="2019" name="Int. J. Syst. Evol. Microbiol.">
        <title>The Global Catalogue of Microorganisms (GCM) 10K type strain sequencing project: providing services to taxonomists for standard genome sequencing and annotation.</title>
        <authorList>
            <consortium name="The Broad Institute Genomics Platform"/>
            <consortium name="The Broad Institute Genome Sequencing Center for Infectious Disease"/>
            <person name="Wu L."/>
            <person name="Ma J."/>
        </authorList>
    </citation>
    <scope>NUCLEOTIDE SEQUENCE [LARGE SCALE GENOMIC DNA]</scope>
    <source>
        <strain evidence="7">CGMCC 4.7241</strain>
    </source>
</reference>
<dbReference type="InterPro" id="IPR009057">
    <property type="entry name" value="Homeodomain-like_sf"/>
</dbReference>
<evidence type="ECO:0000256" key="3">
    <source>
        <dbReference type="ARBA" id="ARBA00023163"/>
    </source>
</evidence>
<feature type="DNA-binding region" description="H-T-H motif" evidence="4">
    <location>
        <begin position="38"/>
        <end position="57"/>
    </location>
</feature>
<dbReference type="Pfam" id="PF00440">
    <property type="entry name" value="TetR_N"/>
    <property type="match status" value="1"/>
</dbReference>
<dbReference type="PANTHER" id="PTHR30055:SF148">
    <property type="entry name" value="TETR-FAMILY TRANSCRIPTIONAL REGULATOR"/>
    <property type="match status" value="1"/>
</dbReference>
<dbReference type="PANTHER" id="PTHR30055">
    <property type="entry name" value="HTH-TYPE TRANSCRIPTIONAL REGULATOR RUTR"/>
    <property type="match status" value="1"/>
</dbReference>
<dbReference type="SUPFAM" id="SSF48498">
    <property type="entry name" value="Tetracyclin repressor-like, C-terminal domain"/>
    <property type="match status" value="1"/>
</dbReference>
<dbReference type="InterPro" id="IPR001647">
    <property type="entry name" value="HTH_TetR"/>
</dbReference>
<keyword evidence="7" id="KW-1185">Reference proteome</keyword>
<evidence type="ECO:0000313" key="6">
    <source>
        <dbReference type="EMBL" id="MFC3760587.1"/>
    </source>
</evidence>
<dbReference type="Gene3D" id="1.10.10.60">
    <property type="entry name" value="Homeodomain-like"/>
    <property type="match status" value="1"/>
</dbReference>
<evidence type="ECO:0000256" key="1">
    <source>
        <dbReference type="ARBA" id="ARBA00023015"/>
    </source>
</evidence>
<dbReference type="EMBL" id="JBHRZH010000006">
    <property type="protein sequence ID" value="MFC3760587.1"/>
    <property type="molecule type" value="Genomic_DNA"/>
</dbReference>
<evidence type="ECO:0000313" key="7">
    <source>
        <dbReference type="Proteomes" id="UP001595699"/>
    </source>
</evidence>
<evidence type="ECO:0000259" key="5">
    <source>
        <dbReference type="PROSITE" id="PS50977"/>
    </source>
</evidence>
<feature type="domain" description="HTH tetR-type" evidence="5">
    <location>
        <begin position="15"/>
        <end position="75"/>
    </location>
</feature>
<sequence length="194" mass="21027">MGNGRTMQRPGGRTARVRTAVHDAVVSLLDELPFEAITVPLIAERSGVHQATLYRRWGTTSEILNDAISARFASSAPVPDTGTLRSDLLSYASMVASDLEKVLVPLVLRAALLEVRAGSPRQPSPAFVERTRELQAMLSRASARGEAAPTLDELLEVVVAPIYFRALFTAPMPAQDAEHLVDRLLDIVMCRAPA</sequence>
<comment type="caution">
    <text evidence="6">The sequence shown here is derived from an EMBL/GenBank/DDBJ whole genome shotgun (WGS) entry which is preliminary data.</text>
</comment>
<dbReference type="Proteomes" id="UP001595699">
    <property type="component" value="Unassembled WGS sequence"/>
</dbReference>